<dbReference type="InterPro" id="IPR005259">
    <property type="entry name" value="PriA"/>
</dbReference>
<keyword evidence="9 11" id="KW-0238">DNA-binding</keyword>
<evidence type="ECO:0000256" key="9">
    <source>
        <dbReference type="ARBA" id="ARBA00023125"/>
    </source>
</evidence>
<dbReference type="SMART" id="SM00490">
    <property type="entry name" value="HELICc"/>
    <property type="match status" value="1"/>
</dbReference>
<dbReference type="EMBL" id="CP155571">
    <property type="protein sequence ID" value="XFO72729.1"/>
    <property type="molecule type" value="Genomic_DNA"/>
</dbReference>
<evidence type="ECO:0000313" key="15">
    <source>
        <dbReference type="Proteomes" id="UP000216052"/>
    </source>
</evidence>
<protein>
    <recommendedName>
        <fullName evidence="11">Replication restart protein PriA</fullName>
    </recommendedName>
    <alternativeName>
        <fullName evidence="11">ATP-dependent DNA helicase PriA</fullName>
        <ecNumber evidence="11">5.6.2.4</ecNumber>
    </alternativeName>
    <alternativeName>
        <fullName evidence="11">DNA 3'-5' helicase PriA</fullName>
    </alternativeName>
</protein>
<keyword evidence="5 11" id="KW-0378">Hydrolase</keyword>
<dbReference type="InterPro" id="IPR001650">
    <property type="entry name" value="Helicase_C-like"/>
</dbReference>
<evidence type="ECO:0000256" key="1">
    <source>
        <dbReference type="ARBA" id="ARBA00022515"/>
    </source>
</evidence>
<evidence type="ECO:0000256" key="4">
    <source>
        <dbReference type="ARBA" id="ARBA00022741"/>
    </source>
</evidence>
<evidence type="ECO:0000256" key="5">
    <source>
        <dbReference type="ARBA" id="ARBA00022801"/>
    </source>
</evidence>
<evidence type="ECO:0000256" key="11">
    <source>
        <dbReference type="HAMAP-Rule" id="MF_00983"/>
    </source>
</evidence>
<comment type="catalytic activity">
    <reaction evidence="11">
        <text>ATP + H2O = ADP + phosphate + H(+)</text>
        <dbReference type="Rhea" id="RHEA:13065"/>
        <dbReference type="ChEBI" id="CHEBI:15377"/>
        <dbReference type="ChEBI" id="CHEBI:15378"/>
        <dbReference type="ChEBI" id="CHEBI:30616"/>
        <dbReference type="ChEBI" id="CHEBI:43474"/>
        <dbReference type="ChEBI" id="CHEBI:456216"/>
        <dbReference type="EC" id="5.6.2.4"/>
    </reaction>
</comment>
<feature type="domain" description="Helicase ATP-binding" evidence="12">
    <location>
        <begin position="291"/>
        <end position="457"/>
    </location>
</feature>
<evidence type="ECO:0000256" key="8">
    <source>
        <dbReference type="ARBA" id="ARBA00022840"/>
    </source>
</evidence>
<dbReference type="InterPro" id="IPR042115">
    <property type="entry name" value="PriA_3primeBD_sf"/>
</dbReference>
<dbReference type="PROSITE" id="PS51192">
    <property type="entry name" value="HELICASE_ATP_BIND_1"/>
    <property type="match status" value="1"/>
</dbReference>
<dbReference type="InterPro" id="IPR011545">
    <property type="entry name" value="DEAD/DEAH_box_helicase_dom"/>
</dbReference>
<name>A0ABZ3J310_SPOA4</name>
<evidence type="ECO:0000256" key="7">
    <source>
        <dbReference type="ARBA" id="ARBA00022833"/>
    </source>
</evidence>
<evidence type="ECO:0000256" key="2">
    <source>
        <dbReference type="ARBA" id="ARBA00022705"/>
    </source>
</evidence>
<comment type="subunit">
    <text evidence="11">Component of the replication restart primosome.</text>
</comment>
<dbReference type="Gene3D" id="3.40.1440.60">
    <property type="entry name" value="PriA, 3(prime) DNA-binding domain"/>
    <property type="match status" value="1"/>
</dbReference>
<comment type="similarity">
    <text evidence="11">Belongs to the helicase family. PriA subfamily.</text>
</comment>
<dbReference type="Pfam" id="PF18074">
    <property type="entry name" value="PriA_C"/>
    <property type="match status" value="1"/>
</dbReference>
<feature type="binding site" evidence="11">
    <location>
        <position position="562"/>
    </location>
    <ligand>
        <name>Zn(2+)</name>
        <dbReference type="ChEBI" id="CHEBI:29105"/>
        <label>1</label>
    </ligand>
</feature>
<evidence type="ECO:0000256" key="10">
    <source>
        <dbReference type="ARBA" id="ARBA00023235"/>
    </source>
</evidence>
<dbReference type="EC" id="5.6.2.4" evidence="11"/>
<comment type="cofactor">
    <cofactor evidence="11">
        <name>Zn(2+)</name>
        <dbReference type="ChEBI" id="CHEBI:29105"/>
    </cofactor>
    <text evidence="11">Binds 2 zinc ions per subunit.</text>
</comment>
<evidence type="ECO:0000259" key="13">
    <source>
        <dbReference type="PROSITE" id="PS51194"/>
    </source>
</evidence>
<keyword evidence="4 11" id="KW-0547">Nucleotide-binding</keyword>
<dbReference type="PROSITE" id="PS51194">
    <property type="entry name" value="HELICASE_CTER"/>
    <property type="match status" value="1"/>
</dbReference>
<accession>A0ABZ3J310</accession>
<organism evidence="14 15">
    <name type="scientific">Sporomusa acidovorans (strain ATCC 49682 / DSM 3132 / Mol)</name>
    <dbReference type="NCBI Taxonomy" id="1123286"/>
    <lineage>
        <taxon>Bacteria</taxon>
        <taxon>Bacillati</taxon>
        <taxon>Bacillota</taxon>
        <taxon>Negativicutes</taxon>
        <taxon>Selenomonadales</taxon>
        <taxon>Sporomusaceae</taxon>
        <taxon>Sporomusa</taxon>
    </lineage>
</organism>
<keyword evidence="6 11" id="KW-0347">Helicase</keyword>
<keyword evidence="3 11" id="KW-0479">Metal-binding</keyword>
<feature type="binding site" evidence="11">
    <location>
        <position position="531"/>
    </location>
    <ligand>
        <name>Zn(2+)</name>
        <dbReference type="ChEBI" id="CHEBI:29105"/>
        <label>2</label>
    </ligand>
</feature>
<keyword evidence="7 11" id="KW-0862">Zinc</keyword>
<dbReference type="Pfam" id="PF00270">
    <property type="entry name" value="DEAD"/>
    <property type="match status" value="1"/>
</dbReference>
<keyword evidence="8 11" id="KW-0067">ATP-binding</keyword>
<dbReference type="RefSeq" id="WP_093791467.1">
    <property type="nucleotide sequence ID" value="NZ_CP155571.1"/>
</dbReference>
<dbReference type="NCBIfam" id="TIGR00595">
    <property type="entry name" value="priA"/>
    <property type="match status" value="1"/>
</dbReference>
<feature type="binding site" evidence="11">
    <location>
        <position position="519"/>
    </location>
    <ligand>
        <name>Zn(2+)</name>
        <dbReference type="ChEBI" id="CHEBI:29105"/>
        <label>1</label>
    </ligand>
</feature>
<keyword evidence="1 11" id="KW-0639">Primosome</keyword>
<feature type="binding site" evidence="11">
    <location>
        <position position="528"/>
    </location>
    <ligand>
        <name>Zn(2+)</name>
        <dbReference type="ChEBI" id="CHEBI:29105"/>
        <label>2</label>
    </ligand>
</feature>
<comment type="catalytic activity">
    <reaction evidence="11">
        <text>Couples ATP hydrolysis with the unwinding of duplex DNA by translocating in the 3'-5' direction.</text>
        <dbReference type="EC" id="5.6.2.4"/>
    </reaction>
</comment>
<evidence type="ECO:0000259" key="12">
    <source>
        <dbReference type="PROSITE" id="PS51192"/>
    </source>
</evidence>
<feature type="domain" description="Helicase C-terminal" evidence="13">
    <location>
        <begin position="554"/>
        <end position="706"/>
    </location>
</feature>
<reference evidence="14" key="1">
    <citation type="submission" date="2024-05" db="EMBL/GenBank/DDBJ databases">
        <title>Isolation and characterization of Sporomusa carbonis sp. nov., a carboxydotrophic hydrogenogen in the genus of Sporomusa isolated from a charcoal burning pile.</title>
        <authorList>
            <person name="Boeer T."/>
            <person name="Rosenbaum F."/>
            <person name="Eysell L."/>
            <person name="Mueller V."/>
            <person name="Daniel R."/>
            <person name="Poehlein A."/>
        </authorList>
    </citation>
    <scope>NUCLEOTIDE SEQUENCE [LARGE SCALE GENOMIC DNA]</scope>
    <source>
        <strain evidence="14">DSM 3132</strain>
    </source>
</reference>
<dbReference type="CDD" id="cd17929">
    <property type="entry name" value="DEXHc_priA"/>
    <property type="match status" value="1"/>
</dbReference>
<dbReference type="Pfam" id="PF17764">
    <property type="entry name" value="PriA_3primeBD"/>
    <property type="match status" value="1"/>
</dbReference>
<dbReference type="SUPFAM" id="SSF52540">
    <property type="entry name" value="P-loop containing nucleoside triphosphate hydrolases"/>
    <property type="match status" value="2"/>
</dbReference>
<proteinExistence type="inferred from homology"/>
<dbReference type="HAMAP" id="MF_00983">
    <property type="entry name" value="PriA"/>
    <property type="match status" value="1"/>
</dbReference>
<keyword evidence="15" id="KW-1185">Reference proteome</keyword>
<dbReference type="Pfam" id="PF18319">
    <property type="entry name" value="Zn_ribbon_PriA"/>
    <property type="match status" value="1"/>
</dbReference>
<dbReference type="InterPro" id="IPR041236">
    <property type="entry name" value="PriA_C"/>
</dbReference>
<dbReference type="GO" id="GO:0016787">
    <property type="term" value="F:hydrolase activity"/>
    <property type="evidence" value="ECO:0007669"/>
    <property type="project" value="UniProtKB-KW"/>
</dbReference>
<evidence type="ECO:0000256" key="3">
    <source>
        <dbReference type="ARBA" id="ARBA00022723"/>
    </source>
</evidence>
<feature type="binding site" evidence="11">
    <location>
        <position position="522"/>
    </location>
    <ligand>
        <name>Zn(2+)</name>
        <dbReference type="ChEBI" id="CHEBI:29105"/>
        <label>1</label>
    </ligand>
</feature>
<dbReference type="InterPro" id="IPR041222">
    <property type="entry name" value="PriA_3primeBD"/>
</dbReference>
<dbReference type="InterPro" id="IPR014001">
    <property type="entry name" value="Helicase_ATP-bd"/>
</dbReference>
<dbReference type="Pfam" id="PF00271">
    <property type="entry name" value="Helicase_C"/>
    <property type="match status" value="1"/>
</dbReference>
<dbReference type="Gene3D" id="3.40.50.300">
    <property type="entry name" value="P-loop containing nucleotide triphosphate hydrolases"/>
    <property type="match status" value="2"/>
</dbReference>
<feature type="binding site" evidence="11">
    <location>
        <position position="559"/>
    </location>
    <ligand>
        <name>Zn(2+)</name>
        <dbReference type="ChEBI" id="CHEBI:29105"/>
        <label>1</label>
    </ligand>
</feature>
<keyword evidence="2 11" id="KW-0235">DNA replication</keyword>
<keyword evidence="10 11" id="KW-0413">Isomerase</keyword>
<comment type="function">
    <text evidence="11">Initiates the restart of stalled replication forks, which reloads the replicative helicase on sites other than the origin of replication. Recognizes and binds to abandoned replication forks and remodels them to uncover a helicase loading site. Promotes assembly of the primosome at these replication forks.</text>
</comment>
<dbReference type="PANTHER" id="PTHR30580:SF0">
    <property type="entry name" value="PRIMOSOMAL PROTEIN N"/>
    <property type="match status" value="1"/>
</dbReference>
<evidence type="ECO:0000313" key="14">
    <source>
        <dbReference type="EMBL" id="XFO72729.1"/>
    </source>
</evidence>
<dbReference type="InterPro" id="IPR027417">
    <property type="entry name" value="P-loop_NTPase"/>
</dbReference>
<feature type="binding site" evidence="11">
    <location>
        <position position="549"/>
    </location>
    <ligand>
        <name>Zn(2+)</name>
        <dbReference type="ChEBI" id="CHEBI:29105"/>
        <label>2</label>
    </ligand>
</feature>
<evidence type="ECO:0000256" key="6">
    <source>
        <dbReference type="ARBA" id="ARBA00022806"/>
    </source>
</evidence>
<sequence>MPDNATAQVIINIPTRKIDKPFSYVIPAHLSAITIGWRVLVPFGNRRVEGFVVGLEIESTQGLKPILEALDNYPWFDNNMLATAKWLSEYYLCSLAEAMRLFIPGQSGIKIQKSYQTPAELDWEHAAILLSKKPAEYRTILTYIYEHGPVTLNNLTKLSSQINPIIKFFLQHKLIITANSINKRGQAASLTVINLAVSREVAADTEKALPKNNTAQRRLLQALLHTQELTTVELRRLAIAPNTVKKMADQGLVTVRNVPVFRNSYAGLNRQAANLSLTAEQLQVLQELIPAIRNERYSSFLLHGVTGSGKTQVYIQAVAEARRLNKQAIVLVPEIALTSQIIARFQAAFDNDIVVIHSKLSVGERYDAWRRLQTGQAGIVIGARSALFAPVNQLGLIIIDEEHEFTYKQEEAPRYHAREVALARAKFAAATVILGSATPSIETYFQALQGRHKLLSMKKRVDDAPMPSVTVVDMRQELAQGRRSVISLPLQDMLTETLAKKEQAIILLNRRGYSTFVLCRECGHVLTCRHCDISLVYHAPSKILRCHYCQEKQAVPDVCPECGSRYIKYFGTGTQKVEEALKGLFPLAKIIRMDQDTTSRKMAHAKILSAFAAGSYDILLGTQMVAKGHDISNVTAVGIISADTALNLPDFRAAEKTFALLTQAAGRAGRGSKTGRVVMQTYNPEHYAIIAGAEHNYSKFYQNEIGFRQQLCYPPYTSLIKITVQSDNELTVHRQASQLAAELTQKLSIADTAIIGPFPASVNKIKDIFRVNILIKTQNLAAITKEIYSMNIVSRNNVIVDIDPVNVL</sequence>
<feature type="binding site" evidence="11">
    <location>
        <position position="546"/>
    </location>
    <ligand>
        <name>Zn(2+)</name>
        <dbReference type="ChEBI" id="CHEBI:29105"/>
        <label>2</label>
    </ligand>
</feature>
<dbReference type="NCBIfam" id="NF004066">
    <property type="entry name" value="PRK05580.1-3"/>
    <property type="match status" value="1"/>
</dbReference>
<dbReference type="CDD" id="cd18804">
    <property type="entry name" value="SF2_C_priA"/>
    <property type="match status" value="1"/>
</dbReference>
<dbReference type="InterPro" id="IPR040498">
    <property type="entry name" value="PriA_CRR"/>
</dbReference>
<gene>
    <name evidence="11 14" type="primary">priA</name>
    <name evidence="14" type="ORF">SPACI_027820</name>
</gene>
<dbReference type="PANTHER" id="PTHR30580">
    <property type="entry name" value="PRIMOSOMAL PROTEIN N"/>
    <property type="match status" value="1"/>
</dbReference>
<dbReference type="Proteomes" id="UP000216052">
    <property type="component" value="Chromosome"/>
</dbReference>
<dbReference type="SMART" id="SM00487">
    <property type="entry name" value="DEXDc"/>
    <property type="match status" value="1"/>
</dbReference>